<keyword evidence="10" id="KW-0238">DNA-binding</keyword>
<keyword evidence="8" id="KW-0378">Hydrolase</keyword>
<dbReference type="InterPro" id="IPR015886">
    <property type="entry name" value="H2TH_FPG"/>
</dbReference>
<dbReference type="EC" id="4.2.99.18" evidence="3"/>
<dbReference type="GO" id="GO:0000703">
    <property type="term" value="F:oxidized pyrimidine nucleobase lesion DNA N-glycosylase activity"/>
    <property type="evidence" value="ECO:0007669"/>
    <property type="project" value="TreeGrafter"/>
</dbReference>
<dbReference type="GO" id="GO:0008270">
    <property type="term" value="F:zinc ion binding"/>
    <property type="evidence" value="ECO:0007669"/>
    <property type="project" value="UniProtKB-KW"/>
</dbReference>
<dbReference type="EMBL" id="BALG01000002">
    <property type="protein sequence ID" value="GAC40721.1"/>
    <property type="molecule type" value="Genomic_DNA"/>
</dbReference>
<evidence type="ECO:0000256" key="3">
    <source>
        <dbReference type="ARBA" id="ARBA00012720"/>
    </source>
</evidence>
<keyword evidence="12" id="KW-0456">Lyase</keyword>
<comment type="caution">
    <text evidence="19">The sequence shown here is derived from an EMBL/GenBank/DDBJ whole genome shotgun (WGS) entry which is preliminary data.</text>
</comment>
<evidence type="ECO:0000256" key="13">
    <source>
        <dbReference type="ARBA" id="ARBA00023268"/>
    </source>
</evidence>
<dbReference type="Proteomes" id="UP000029453">
    <property type="component" value="Unassembled WGS sequence"/>
</dbReference>
<dbReference type="GO" id="GO:0003684">
    <property type="term" value="F:damaged DNA binding"/>
    <property type="evidence" value="ECO:0007669"/>
    <property type="project" value="InterPro"/>
</dbReference>
<evidence type="ECO:0000313" key="19">
    <source>
        <dbReference type="EMBL" id="GAC40721.1"/>
    </source>
</evidence>
<feature type="domain" description="FPG-type" evidence="17">
    <location>
        <begin position="241"/>
        <end position="275"/>
    </location>
</feature>
<comment type="cofactor">
    <cofactor evidence="1">
        <name>Zn(2+)</name>
        <dbReference type="ChEBI" id="CHEBI:29105"/>
    </cofactor>
</comment>
<gene>
    <name evidence="19" type="ORF">PPOP_0048</name>
</gene>
<dbReference type="SUPFAM" id="SSF57716">
    <property type="entry name" value="Glucocorticoid receptor-like (DNA-binding domain)"/>
    <property type="match status" value="1"/>
</dbReference>
<keyword evidence="14" id="KW-0326">Glycosidase</keyword>
<evidence type="ECO:0000256" key="6">
    <source>
        <dbReference type="ARBA" id="ARBA00022763"/>
    </source>
</evidence>
<comment type="similarity">
    <text evidence="2">Belongs to the FPG family.</text>
</comment>
<keyword evidence="9" id="KW-0862">Zinc</keyword>
<proteinExistence type="inferred from homology"/>
<dbReference type="PROSITE" id="PS51066">
    <property type="entry name" value="ZF_FPG_2"/>
    <property type="match status" value="1"/>
</dbReference>
<dbReference type="SMART" id="SM01232">
    <property type="entry name" value="H2TH"/>
    <property type="match status" value="1"/>
</dbReference>
<keyword evidence="7 16" id="KW-0863">Zinc-finger</keyword>
<keyword evidence="20" id="KW-1185">Reference proteome</keyword>
<dbReference type="PANTHER" id="PTHR42697">
    <property type="entry name" value="ENDONUCLEASE 8"/>
    <property type="match status" value="1"/>
</dbReference>
<keyword evidence="13" id="KW-0511">Multifunctional enzyme</keyword>
<dbReference type="Pfam" id="PF06831">
    <property type="entry name" value="H2TH"/>
    <property type="match status" value="1"/>
</dbReference>
<evidence type="ECO:0000256" key="1">
    <source>
        <dbReference type="ARBA" id="ARBA00001947"/>
    </source>
</evidence>
<dbReference type="SUPFAM" id="SSF46946">
    <property type="entry name" value="S13-like H2TH domain"/>
    <property type="match status" value="1"/>
</dbReference>
<dbReference type="Pfam" id="PF01149">
    <property type="entry name" value="Fapy_DNA_glyco"/>
    <property type="match status" value="1"/>
</dbReference>
<keyword evidence="6" id="KW-0227">DNA damage</keyword>
<organism evidence="19 20">
    <name type="scientific">Paenibacillus popilliae ATCC 14706</name>
    <dbReference type="NCBI Taxonomy" id="1212764"/>
    <lineage>
        <taxon>Bacteria</taxon>
        <taxon>Bacillati</taxon>
        <taxon>Bacillota</taxon>
        <taxon>Bacilli</taxon>
        <taxon>Bacillales</taxon>
        <taxon>Paenibacillaceae</taxon>
        <taxon>Paenibacillus</taxon>
    </lineage>
</organism>
<keyword evidence="11" id="KW-0234">DNA repair</keyword>
<dbReference type="OrthoDB" id="9800855at2"/>
<dbReference type="PANTHER" id="PTHR42697:SF1">
    <property type="entry name" value="ENDONUCLEASE 8"/>
    <property type="match status" value="1"/>
</dbReference>
<dbReference type="GO" id="GO:0006284">
    <property type="term" value="P:base-excision repair"/>
    <property type="evidence" value="ECO:0007669"/>
    <property type="project" value="InterPro"/>
</dbReference>
<dbReference type="AlphaFoldDB" id="M9LKV7"/>
<dbReference type="InterPro" id="IPR010663">
    <property type="entry name" value="Znf_FPG/IleRS"/>
</dbReference>
<evidence type="ECO:0000256" key="12">
    <source>
        <dbReference type="ARBA" id="ARBA00023239"/>
    </source>
</evidence>
<evidence type="ECO:0000256" key="7">
    <source>
        <dbReference type="ARBA" id="ARBA00022771"/>
    </source>
</evidence>
<evidence type="ECO:0000256" key="8">
    <source>
        <dbReference type="ARBA" id="ARBA00022801"/>
    </source>
</evidence>
<reference evidence="19 20" key="1">
    <citation type="submission" date="2012-10" db="EMBL/GenBank/DDBJ databases">
        <title>Draft Genome Sequence of Paenibacillus popilliae ATCC 14706T.</title>
        <authorList>
            <person name="Iiyama K."/>
            <person name="Mori K."/>
            <person name="Mon H."/>
            <person name="Chieda Y."/>
            <person name="Lee J.M."/>
            <person name="Kusakabe T."/>
            <person name="Tashiro K."/>
            <person name="Asano S."/>
            <person name="Yasunaga-Aoki C."/>
            <person name="Shimizu S."/>
        </authorList>
    </citation>
    <scope>NUCLEOTIDE SEQUENCE [LARGE SCALE GENOMIC DNA]</scope>
    <source>
        <strain evidence="19 20">ATCC 14706</strain>
    </source>
</reference>
<evidence type="ECO:0000259" key="17">
    <source>
        <dbReference type="PROSITE" id="PS51066"/>
    </source>
</evidence>
<keyword evidence="5" id="KW-0479">Metal-binding</keyword>
<dbReference type="InterPro" id="IPR035937">
    <property type="entry name" value="FPG_N"/>
</dbReference>
<evidence type="ECO:0000256" key="4">
    <source>
        <dbReference type="ARBA" id="ARBA00016240"/>
    </source>
</evidence>
<dbReference type="Gene3D" id="1.10.8.50">
    <property type="match status" value="1"/>
</dbReference>
<dbReference type="GO" id="GO:0140078">
    <property type="term" value="F:class I DNA-(apurinic or apyrimidinic site) endonuclease activity"/>
    <property type="evidence" value="ECO:0007669"/>
    <property type="project" value="UniProtKB-EC"/>
</dbReference>
<evidence type="ECO:0000256" key="9">
    <source>
        <dbReference type="ARBA" id="ARBA00022833"/>
    </source>
</evidence>
<dbReference type="InterPro" id="IPR010979">
    <property type="entry name" value="Ribosomal_uS13-like_H2TH"/>
</dbReference>
<evidence type="ECO:0000256" key="2">
    <source>
        <dbReference type="ARBA" id="ARBA00009409"/>
    </source>
</evidence>
<dbReference type="InterPro" id="IPR000214">
    <property type="entry name" value="Znf_DNA_glyclase/AP_lyase"/>
</dbReference>
<evidence type="ECO:0000259" key="18">
    <source>
        <dbReference type="PROSITE" id="PS51068"/>
    </source>
</evidence>
<evidence type="ECO:0000256" key="14">
    <source>
        <dbReference type="ARBA" id="ARBA00023295"/>
    </source>
</evidence>
<name>M9LKV7_PAEPP</name>
<dbReference type="InterPro" id="IPR012319">
    <property type="entry name" value="FPG_cat"/>
</dbReference>
<dbReference type="SUPFAM" id="SSF81624">
    <property type="entry name" value="N-terminal domain of MutM-like DNA repair proteins"/>
    <property type="match status" value="1"/>
</dbReference>
<accession>M9LKV7</accession>
<evidence type="ECO:0000256" key="16">
    <source>
        <dbReference type="PROSITE-ProRule" id="PRU00391"/>
    </source>
</evidence>
<evidence type="ECO:0000256" key="10">
    <source>
        <dbReference type="ARBA" id="ARBA00023125"/>
    </source>
</evidence>
<dbReference type="Gene3D" id="3.20.190.10">
    <property type="entry name" value="MutM-like, N-terminal"/>
    <property type="match status" value="1"/>
</dbReference>
<dbReference type="Pfam" id="PF06827">
    <property type="entry name" value="zf-FPG_IleRS"/>
    <property type="match status" value="1"/>
</dbReference>
<evidence type="ECO:0000256" key="11">
    <source>
        <dbReference type="ARBA" id="ARBA00023204"/>
    </source>
</evidence>
<dbReference type="PROSITE" id="PS51068">
    <property type="entry name" value="FPG_CAT"/>
    <property type="match status" value="1"/>
</dbReference>
<feature type="domain" description="Formamidopyrimidine-DNA glycosylase catalytic" evidence="18">
    <location>
        <begin position="2"/>
        <end position="96"/>
    </location>
</feature>
<protein>
    <recommendedName>
        <fullName evidence="4">Formamidopyrimidine-DNA glycosylase</fullName>
        <ecNumber evidence="3">4.2.99.18</ecNumber>
    </recommendedName>
    <alternativeName>
        <fullName evidence="15">DNA-(apurinic or apyrimidinic site) lyase MutM</fullName>
    </alternativeName>
</protein>
<evidence type="ECO:0000256" key="5">
    <source>
        <dbReference type="ARBA" id="ARBA00022723"/>
    </source>
</evidence>
<evidence type="ECO:0000313" key="20">
    <source>
        <dbReference type="Proteomes" id="UP000029453"/>
    </source>
</evidence>
<sequence length="282" mass="31938">MPGIPEIEGYRKRLDQNTVDQRIRRLDMQRQSGLNVEMERIHDLALGRQILFVERRGTDLIFHLDNGQRLVLRLGQEDELHIDRFEAGTEDEEQNAAASASKPAFSLCLDSVEVTVDKSRSLQLLLLTAKELDQQQRGQGPDPLSRHLTAKRFRQRFTKRRSTLKTALMNPALLSGIDSRYADNIAFAARLHPSVRVDRLQEEELDRLYLSMIHILQEVIERQDGSGGAAADGNTASLPWGIAGRTEEPCPRCGTPIEEVLIQRKPAYYCPQCQPLPSADEF</sequence>
<dbReference type="RefSeq" id="WP_006283936.1">
    <property type="nucleotide sequence ID" value="NZ_BALG01000002.1"/>
</dbReference>
<evidence type="ECO:0000256" key="15">
    <source>
        <dbReference type="ARBA" id="ARBA00030638"/>
    </source>
</evidence>